<dbReference type="RefSeq" id="XP_046586944.1">
    <property type="nucleotide sequence ID" value="XM_046730988.1"/>
</dbReference>
<dbReference type="SUPFAM" id="SSF52540">
    <property type="entry name" value="P-loop containing nucleoside triphosphate hydrolases"/>
    <property type="match status" value="1"/>
</dbReference>
<evidence type="ECO:0000313" key="16">
    <source>
        <dbReference type="RefSeq" id="XP_046586944.1"/>
    </source>
</evidence>
<keyword evidence="7 9" id="KW-0505">Motor protein</keyword>
<dbReference type="Proteomes" id="UP000829291">
    <property type="component" value="Chromosome 2"/>
</dbReference>
<keyword evidence="8" id="KW-0206">Cytoskeleton</keyword>
<feature type="compositionally biased region" description="Low complexity" evidence="11">
    <location>
        <begin position="960"/>
        <end position="975"/>
    </location>
</feature>
<evidence type="ECO:0000256" key="2">
    <source>
        <dbReference type="ARBA" id="ARBA00022490"/>
    </source>
</evidence>
<dbReference type="InterPro" id="IPR027417">
    <property type="entry name" value="P-loop_NTPase"/>
</dbReference>
<dbReference type="InterPro" id="IPR000253">
    <property type="entry name" value="FHA_dom"/>
</dbReference>
<dbReference type="Pfam" id="PF00498">
    <property type="entry name" value="FHA"/>
    <property type="match status" value="1"/>
</dbReference>
<evidence type="ECO:0000256" key="4">
    <source>
        <dbReference type="ARBA" id="ARBA00022741"/>
    </source>
</evidence>
<dbReference type="InterPro" id="IPR019821">
    <property type="entry name" value="Kinesin_motor_CS"/>
</dbReference>
<name>A0ABM3FFZ3_NEOLC</name>
<evidence type="ECO:0000256" key="3">
    <source>
        <dbReference type="ARBA" id="ARBA00022701"/>
    </source>
</evidence>
<evidence type="ECO:0000259" key="12">
    <source>
        <dbReference type="PROSITE" id="PS50006"/>
    </source>
</evidence>
<evidence type="ECO:0000256" key="1">
    <source>
        <dbReference type="ARBA" id="ARBA00004245"/>
    </source>
</evidence>
<dbReference type="GeneID" id="107217710"/>
<protein>
    <submittedName>
        <fullName evidence="15 16">Kinesin-like protein KIF14 isoform X2</fullName>
    </submittedName>
</protein>
<dbReference type="SUPFAM" id="SSF49879">
    <property type="entry name" value="SMAD/FHA domain"/>
    <property type="match status" value="1"/>
</dbReference>
<feature type="region of interest" description="Disordered" evidence="11">
    <location>
        <begin position="1"/>
        <end position="22"/>
    </location>
</feature>
<dbReference type="Gene3D" id="3.40.850.10">
    <property type="entry name" value="Kinesin motor domain"/>
    <property type="match status" value="1"/>
</dbReference>
<dbReference type="PANTHER" id="PTHR47117">
    <property type="entry name" value="STAR-RELATED LIPID TRANSFER PROTEIN 9"/>
    <property type="match status" value="1"/>
</dbReference>
<dbReference type="InterPro" id="IPR036961">
    <property type="entry name" value="Kinesin_motor_dom_sf"/>
</dbReference>
<feature type="region of interest" description="Disordered" evidence="11">
    <location>
        <begin position="959"/>
        <end position="980"/>
    </location>
</feature>
<feature type="domain" description="FHA" evidence="12">
    <location>
        <begin position="607"/>
        <end position="662"/>
    </location>
</feature>
<dbReference type="Pfam" id="PF00225">
    <property type="entry name" value="Kinesin"/>
    <property type="match status" value="1"/>
</dbReference>
<comment type="subcellular location">
    <subcellularLocation>
        <location evidence="1">Cytoplasm</location>
        <location evidence="1">Cytoskeleton</location>
    </subcellularLocation>
</comment>
<dbReference type="Pfam" id="PF16183">
    <property type="entry name" value="Kinesin_assoc"/>
    <property type="match status" value="1"/>
</dbReference>
<dbReference type="PRINTS" id="PR00380">
    <property type="entry name" value="KINESINHEAVY"/>
</dbReference>
<dbReference type="PROSITE" id="PS50006">
    <property type="entry name" value="FHA_DOMAIN"/>
    <property type="match status" value="1"/>
</dbReference>
<keyword evidence="6 10" id="KW-0175">Coiled coil</keyword>
<comment type="similarity">
    <text evidence="9">Belongs to the TRAFAC class myosin-kinesin ATPase superfamily. Kinesin family.</text>
</comment>
<evidence type="ECO:0000256" key="7">
    <source>
        <dbReference type="ARBA" id="ARBA00023175"/>
    </source>
</evidence>
<dbReference type="InterPro" id="IPR032405">
    <property type="entry name" value="Kinesin_assoc"/>
</dbReference>
<gene>
    <name evidence="15 16" type="primary">LOC107217710</name>
</gene>
<dbReference type="PROSITE" id="PS50067">
    <property type="entry name" value="KINESIN_MOTOR_2"/>
    <property type="match status" value="1"/>
</dbReference>
<reference evidence="15 16" key="1">
    <citation type="submission" date="2025-05" db="UniProtKB">
        <authorList>
            <consortium name="RefSeq"/>
        </authorList>
    </citation>
    <scope>IDENTIFICATION</scope>
    <source>
        <tissue evidence="15 16">Thorax and Abdomen</tissue>
    </source>
</reference>
<evidence type="ECO:0000256" key="5">
    <source>
        <dbReference type="ARBA" id="ARBA00022840"/>
    </source>
</evidence>
<feature type="coiled-coil region" evidence="10">
    <location>
        <begin position="708"/>
        <end position="789"/>
    </location>
</feature>
<evidence type="ECO:0000256" key="8">
    <source>
        <dbReference type="ARBA" id="ARBA00023212"/>
    </source>
</evidence>
<evidence type="ECO:0000256" key="11">
    <source>
        <dbReference type="SAM" id="MobiDB-lite"/>
    </source>
</evidence>
<evidence type="ECO:0000313" key="15">
    <source>
        <dbReference type="RefSeq" id="XP_046586943.1"/>
    </source>
</evidence>
<dbReference type="RefSeq" id="XP_046586943.1">
    <property type="nucleotide sequence ID" value="XM_046730987.1"/>
</dbReference>
<proteinExistence type="inferred from homology"/>
<dbReference type="SMART" id="SM00240">
    <property type="entry name" value="FHA"/>
    <property type="match status" value="1"/>
</dbReference>
<dbReference type="PANTHER" id="PTHR47117:SF5">
    <property type="entry name" value="KINESIN-LIKE PROTEIN KIF14"/>
    <property type="match status" value="1"/>
</dbReference>
<feature type="domain" description="Kinesin motor" evidence="13">
    <location>
        <begin position="112"/>
        <end position="461"/>
    </location>
</feature>
<keyword evidence="2" id="KW-0963">Cytoplasm</keyword>
<evidence type="ECO:0000259" key="13">
    <source>
        <dbReference type="PROSITE" id="PS50067"/>
    </source>
</evidence>
<keyword evidence="5 9" id="KW-0067">ATP-binding</keyword>
<dbReference type="InterPro" id="IPR001752">
    <property type="entry name" value="Kinesin_motor_dom"/>
</dbReference>
<feature type="coiled-coil region" evidence="10">
    <location>
        <begin position="462"/>
        <end position="539"/>
    </location>
</feature>
<organism evidence="14 16">
    <name type="scientific">Neodiprion lecontei</name>
    <name type="common">Redheaded pine sawfly</name>
    <dbReference type="NCBI Taxonomy" id="441921"/>
    <lineage>
        <taxon>Eukaryota</taxon>
        <taxon>Metazoa</taxon>
        <taxon>Ecdysozoa</taxon>
        <taxon>Arthropoda</taxon>
        <taxon>Hexapoda</taxon>
        <taxon>Insecta</taxon>
        <taxon>Pterygota</taxon>
        <taxon>Neoptera</taxon>
        <taxon>Endopterygota</taxon>
        <taxon>Hymenoptera</taxon>
        <taxon>Tenthredinoidea</taxon>
        <taxon>Diprionidae</taxon>
        <taxon>Diprioninae</taxon>
        <taxon>Neodiprion</taxon>
    </lineage>
</organism>
<keyword evidence="3" id="KW-0493">Microtubule</keyword>
<accession>A0ABM3FFZ3</accession>
<keyword evidence="4 9" id="KW-0547">Nucleotide-binding</keyword>
<feature type="binding site" evidence="9">
    <location>
        <begin position="201"/>
        <end position="208"/>
    </location>
    <ligand>
        <name>ATP</name>
        <dbReference type="ChEBI" id="CHEBI:30616"/>
    </ligand>
</feature>
<dbReference type="InterPro" id="IPR008984">
    <property type="entry name" value="SMAD_FHA_dom_sf"/>
</dbReference>
<dbReference type="Gene3D" id="2.60.200.20">
    <property type="match status" value="1"/>
</dbReference>
<evidence type="ECO:0000256" key="9">
    <source>
        <dbReference type="PROSITE-ProRule" id="PRU00283"/>
    </source>
</evidence>
<keyword evidence="14" id="KW-1185">Reference proteome</keyword>
<evidence type="ECO:0000313" key="14">
    <source>
        <dbReference type="Proteomes" id="UP000829291"/>
    </source>
</evidence>
<evidence type="ECO:0000256" key="10">
    <source>
        <dbReference type="SAM" id="Coils"/>
    </source>
</evidence>
<dbReference type="PROSITE" id="PS00411">
    <property type="entry name" value="KINESIN_MOTOR_1"/>
    <property type="match status" value="1"/>
</dbReference>
<evidence type="ECO:0000256" key="6">
    <source>
        <dbReference type="ARBA" id="ARBA00023054"/>
    </source>
</evidence>
<dbReference type="SMART" id="SM00129">
    <property type="entry name" value="KISc"/>
    <property type="match status" value="1"/>
</dbReference>
<sequence length="1028" mass="115902">MLQKEEPSLSAKSSSEERLKTPMRITSNPRLSADRTPVTHFCTPKRVTANERGSKTNIFSITSKTPVKRYFSNHNPPAATPDCFNLVQMETPRTRQDLGADEQTMCEGEQSNLTVGVRVRPLNFKELNDQRITAIVEANGQNITVECESSRHTFMYDHCFVSYADSCTPQHATQEVVFKNMVLPLVENAFEGYNACLFAYGQTGSGKSYSMMGTETCGSELGSEAGIIPRFCHEIFCRSMRNSKVVTTVEISYFEIYNEKIHDLLGVNTSGGKRAPLKVREHPVFGPYVVDLSQHGVNSYEDLQGWLKVGNSQRATAATGMNEKSSRSHSIFSVILTQTQVDVPSGNQPAEPSRRSKINLVDLAGSERLSQTCASGDRLREGVSINKSLLTLGKVIASLAESTNNRKRGFVPYRESVLTWLLRESLGGNSRTAMLGTVSPASVHLEETLATLRYACQARAIVNRVRVNEDSHERLIRELKAEVARLRGIREGYERHLGGLPRRILLDGGSGAAETEDDVRMKEREIEILREQLKKTEKQLCLSQKSWSEKLRDAEEKKNTELTHLRRCGIALEIDFKEKSMQPCLVNLAADPILSGTLLYLLPSGSVRIGRRNVELASSYQPDIVLDGPLVGQRHCTIENNNGKLTLSPEMEGDTYVNGQVVTGKVYLKHGDRLVIGGNHYFRVCNPLDEQGRGQISAQPVDFEFAHQEILKIQQEKLRAELEESKQKVIKELENAKREVEMQLGSQKSTYEEQLQMLGSSLEQQKKALAEVNRRKHELELEKELLASEVETNNRIRQIQSEEEKFNISPYRSNFLQELEDILNETTADVEMALNMNIDSEETNSRTVSLREMQLLVKEASERCREVGINYITEHLNESIHQISMDASTAEVTMDNLMLHPTKKKYYDHVRKYVREMEEAAKNLGNLCNQQEIQEISDEVTKSIEKVQDIIISIKETLTSSRNNESNASNASENNTVIENPGIMKAEYDLERKYFPDENMSPSKSNLKNTCPFLRSGITSKSVRFDFD</sequence>